<dbReference type="Proteomes" id="UP001386437">
    <property type="component" value="Unassembled WGS sequence"/>
</dbReference>
<accession>A0ABU8J3W4</accession>
<dbReference type="Gene3D" id="3.40.50.360">
    <property type="match status" value="1"/>
</dbReference>
<keyword evidence="5" id="KW-1185">Reference proteome</keyword>
<dbReference type="InterPro" id="IPR008254">
    <property type="entry name" value="Flavodoxin/NO_synth"/>
</dbReference>
<dbReference type="SUPFAM" id="SSF52218">
    <property type="entry name" value="Flavoproteins"/>
    <property type="match status" value="1"/>
</dbReference>
<organism evidence="4 5">
    <name type="scientific">Paraburkholderia bengalensis</name>
    <dbReference type="NCBI Taxonomy" id="2747562"/>
    <lineage>
        <taxon>Bacteria</taxon>
        <taxon>Pseudomonadati</taxon>
        <taxon>Pseudomonadota</taxon>
        <taxon>Betaproteobacteria</taxon>
        <taxon>Burkholderiales</taxon>
        <taxon>Burkholderiaceae</taxon>
        <taxon>Paraburkholderia</taxon>
    </lineage>
</organism>
<dbReference type="Pfam" id="PF12682">
    <property type="entry name" value="Flavodoxin_4"/>
    <property type="match status" value="1"/>
</dbReference>
<dbReference type="PANTHER" id="PTHR39201:SF1">
    <property type="entry name" value="FLAVODOXIN-LIKE DOMAIN-CONTAINING PROTEIN"/>
    <property type="match status" value="1"/>
</dbReference>
<evidence type="ECO:0000259" key="3">
    <source>
        <dbReference type="Pfam" id="PF12682"/>
    </source>
</evidence>
<proteinExistence type="predicted"/>
<feature type="domain" description="Flavodoxin-like" evidence="3">
    <location>
        <begin position="7"/>
        <end position="127"/>
    </location>
</feature>
<sequence length="189" mass="20535">MQAKHRTLIICYSRSETTAEFAGRLADELDADLERVYEESTRSRRGITGFVRSILDTLFGRPAHLQPMKHRPLQYDLVVVGTPVWTGRASTPITTWLAAHHHELHHVAFFCTMGGRGSERAFAQMQALAQRAPIATCAVSARDVESGDAREKLARFAVTIHDCLAGQAAQAATGAGLGPCHTSPSASNL</sequence>
<protein>
    <submittedName>
        <fullName evidence="4">Flavodoxin</fullName>
    </submittedName>
</protein>
<dbReference type="InterPro" id="IPR029039">
    <property type="entry name" value="Flavoprotein-like_sf"/>
</dbReference>
<comment type="caution">
    <text evidence="4">The sequence shown here is derived from an EMBL/GenBank/DDBJ whole genome shotgun (WGS) entry which is preliminary data.</text>
</comment>
<evidence type="ECO:0000256" key="2">
    <source>
        <dbReference type="ARBA" id="ARBA00022643"/>
    </source>
</evidence>
<dbReference type="EMBL" id="JACFYJ010000125">
    <property type="protein sequence ID" value="MEI6002658.1"/>
    <property type="molecule type" value="Genomic_DNA"/>
</dbReference>
<evidence type="ECO:0000313" key="4">
    <source>
        <dbReference type="EMBL" id="MEI6002658.1"/>
    </source>
</evidence>
<keyword evidence="1" id="KW-0285">Flavoprotein</keyword>
<name>A0ABU8J3W4_9BURK</name>
<dbReference type="RefSeq" id="WP_336602268.1">
    <property type="nucleotide sequence ID" value="NZ_JACFYJ010000125.1"/>
</dbReference>
<keyword evidence="2" id="KW-0288">FMN</keyword>
<dbReference type="PANTHER" id="PTHR39201">
    <property type="entry name" value="EXPORTED PROTEIN-RELATED"/>
    <property type="match status" value="1"/>
</dbReference>
<evidence type="ECO:0000313" key="5">
    <source>
        <dbReference type="Proteomes" id="UP001386437"/>
    </source>
</evidence>
<reference evidence="4 5" key="1">
    <citation type="journal article" date="2022" name="Arch. Microbiol.">
        <title>Paraburkholderia bengalensis sp. nov. isolated from roots of Oryza sativa, IR64.</title>
        <authorList>
            <person name="Nag P."/>
            <person name="Mondal N."/>
            <person name="Sarkar J."/>
            <person name="Das S."/>
        </authorList>
    </citation>
    <scope>NUCLEOTIDE SEQUENCE [LARGE SCALE GENOMIC DNA]</scope>
    <source>
        <strain evidence="4 5">IR64_4_BI</strain>
    </source>
</reference>
<gene>
    <name evidence="4" type="ORF">H3V53_37785</name>
</gene>
<evidence type="ECO:0000256" key="1">
    <source>
        <dbReference type="ARBA" id="ARBA00022630"/>
    </source>
</evidence>